<keyword evidence="1" id="KW-0732">Signal</keyword>
<evidence type="ECO:0000259" key="4">
    <source>
        <dbReference type="PROSITE" id="PS51034"/>
    </source>
</evidence>
<organism evidence="5 6">
    <name type="scientific">Pristionchus fissidentatus</name>
    <dbReference type="NCBI Taxonomy" id="1538716"/>
    <lineage>
        <taxon>Eukaryota</taxon>
        <taxon>Metazoa</taxon>
        <taxon>Ecdysozoa</taxon>
        <taxon>Nematoda</taxon>
        <taxon>Chromadorea</taxon>
        <taxon>Rhabditida</taxon>
        <taxon>Rhabditina</taxon>
        <taxon>Diplogasteromorpha</taxon>
        <taxon>Diplogasteroidea</taxon>
        <taxon>Neodiplogasteridae</taxon>
        <taxon>Pristionchus</taxon>
    </lineage>
</organism>
<evidence type="ECO:0000256" key="1">
    <source>
        <dbReference type="ARBA" id="ARBA00022729"/>
    </source>
</evidence>
<evidence type="ECO:0000256" key="2">
    <source>
        <dbReference type="SAM" id="MobiDB-lite"/>
    </source>
</evidence>
<dbReference type="SMART" id="SM00241">
    <property type="entry name" value="ZP"/>
    <property type="match status" value="1"/>
</dbReference>
<keyword evidence="6" id="KW-1185">Reference proteome</keyword>
<feature type="transmembrane region" description="Helical" evidence="3">
    <location>
        <begin position="237"/>
        <end position="262"/>
    </location>
</feature>
<comment type="caution">
    <text evidence="5">The sequence shown here is derived from an EMBL/GenBank/DDBJ whole genome shotgun (WGS) entry which is preliminary data.</text>
</comment>
<dbReference type="InterPro" id="IPR001507">
    <property type="entry name" value="ZP_dom"/>
</dbReference>
<dbReference type="Proteomes" id="UP001432322">
    <property type="component" value="Unassembled WGS sequence"/>
</dbReference>
<proteinExistence type="predicted"/>
<sequence>MIDRSYRVQCFYMENDREVNARVEVDELSTILITSTPNLPSCKYEILDGSITGTQITTASIGQKVYHKWSCSTESANTFCMTVHSCIVNDGLGQRVSIIDEEGCATDERLISQLEYSNDLVAGQMSHVFKYADKEELFYECHISISIKEVDSDCPRPVCTPSIPPTSPSPRSQSPSHSNPSLPIIGSIHTFPSASPYRRVRSLSQFDVDVTAELTAVNGKIEESTTDVSRASCFETIFIFVLIPVAVISILIVVTAVFLLCLKKS</sequence>
<name>A0AAV5V634_9BILA</name>
<gene>
    <name evidence="5" type="ORF">PFISCL1PPCAC_6196</name>
</gene>
<protein>
    <recommendedName>
        <fullName evidence="4">ZP domain-containing protein</fullName>
    </recommendedName>
</protein>
<feature type="domain" description="ZP" evidence="4">
    <location>
        <begin position="1"/>
        <end position="166"/>
    </location>
</feature>
<dbReference type="Pfam" id="PF25301">
    <property type="entry name" value="CUT_C"/>
    <property type="match status" value="1"/>
</dbReference>
<dbReference type="AlphaFoldDB" id="A0AAV5V634"/>
<reference evidence="5" key="1">
    <citation type="submission" date="2023-10" db="EMBL/GenBank/DDBJ databases">
        <title>Genome assembly of Pristionchus species.</title>
        <authorList>
            <person name="Yoshida K."/>
            <person name="Sommer R.J."/>
        </authorList>
    </citation>
    <scope>NUCLEOTIDE SEQUENCE</scope>
    <source>
        <strain evidence="5">RS5133</strain>
    </source>
</reference>
<keyword evidence="3" id="KW-0472">Membrane</keyword>
<feature type="compositionally biased region" description="Low complexity" evidence="2">
    <location>
        <begin position="169"/>
        <end position="179"/>
    </location>
</feature>
<evidence type="ECO:0000256" key="3">
    <source>
        <dbReference type="SAM" id="Phobius"/>
    </source>
</evidence>
<keyword evidence="3" id="KW-1133">Transmembrane helix</keyword>
<dbReference type="EMBL" id="BTSY01000002">
    <property type="protein sequence ID" value="GMT14899.1"/>
    <property type="molecule type" value="Genomic_DNA"/>
</dbReference>
<evidence type="ECO:0000313" key="5">
    <source>
        <dbReference type="EMBL" id="GMT14899.1"/>
    </source>
</evidence>
<evidence type="ECO:0000313" key="6">
    <source>
        <dbReference type="Proteomes" id="UP001432322"/>
    </source>
</evidence>
<dbReference type="PANTHER" id="PTHR22907">
    <property type="entry name" value="GH04558P"/>
    <property type="match status" value="1"/>
</dbReference>
<dbReference type="PROSITE" id="PS51034">
    <property type="entry name" value="ZP_2"/>
    <property type="match status" value="1"/>
</dbReference>
<accession>A0AAV5V634</accession>
<keyword evidence="3" id="KW-0812">Transmembrane</keyword>
<dbReference type="PANTHER" id="PTHR22907:SF51">
    <property type="entry name" value="CUTICLIN-1"/>
    <property type="match status" value="1"/>
</dbReference>
<feature type="region of interest" description="Disordered" evidence="2">
    <location>
        <begin position="158"/>
        <end position="179"/>
    </location>
</feature>
<dbReference type="InterPro" id="IPR051962">
    <property type="entry name" value="Cuticlin"/>
</dbReference>
<dbReference type="InterPro" id="IPR057475">
    <property type="entry name" value="CUT_C"/>
</dbReference>
<feature type="non-terminal residue" evidence="5">
    <location>
        <position position="265"/>
    </location>
</feature>